<keyword evidence="2" id="KW-1185">Reference proteome</keyword>
<dbReference type="Proteomes" id="UP000818624">
    <property type="component" value="Chromosome 3"/>
</dbReference>
<proteinExistence type="predicted"/>
<evidence type="ECO:0000313" key="2">
    <source>
        <dbReference type="Proteomes" id="UP000818624"/>
    </source>
</evidence>
<dbReference type="EMBL" id="CP046236">
    <property type="protein sequence ID" value="WFD48645.1"/>
    <property type="molecule type" value="Genomic_DNA"/>
</dbReference>
<sequence length="228" mass="24711">MDEEQNRVDSKADAASSLVFTLSMSQAITKKCACSADCPTCKKDPSYEISAGLLISTALQIYARALKVFQEVLVSEGSTSCGCTSSGSCKQCPCSSNPRKAPRNLAKEDVGVEVRIGDFTPTSQNARKIALYAMKLELLDLERALAHVQQVAQQSLPGPRDVVAEPPLHAPSGSCCAKKTAEPKIPKRNTPLRLNPIDQLIIRKLHVQLSEVLQTVENLEANETRHVP</sequence>
<name>A0ABY8EVB2_MALFU</name>
<protein>
    <submittedName>
        <fullName evidence="1">Uncharacterized protein</fullName>
    </submittedName>
</protein>
<gene>
    <name evidence="1" type="ORF">GLX27_003315</name>
</gene>
<evidence type="ECO:0000313" key="1">
    <source>
        <dbReference type="EMBL" id="WFD48645.1"/>
    </source>
</evidence>
<accession>A0ABY8EVB2</accession>
<reference evidence="1 2" key="1">
    <citation type="journal article" date="2020" name="Elife">
        <title>Loss of centromere function drives karyotype evolution in closely related Malassezia species.</title>
        <authorList>
            <person name="Sankaranarayanan S.R."/>
            <person name="Ianiri G."/>
            <person name="Coelho M.A."/>
            <person name="Reza M.H."/>
            <person name="Thimmappa B.C."/>
            <person name="Ganguly P."/>
            <person name="Vadnala R.N."/>
            <person name="Sun S."/>
            <person name="Siddharthan R."/>
            <person name="Tellgren-Roth C."/>
            <person name="Dawson T.L."/>
            <person name="Heitman J."/>
            <person name="Sanyal K."/>
        </authorList>
    </citation>
    <scope>NUCLEOTIDE SEQUENCE [LARGE SCALE GENOMIC DNA]</scope>
    <source>
        <strain evidence="1">CBS14141</strain>
    </source>
</reference>
<organism evidence="1 2">
    <name type="scientific">Malassezia furfur</name>
    <name type="common">Pityriasis versicolor infection agent</name>
    <name type="synonym">Pityrosporum furfur</name>
    <dbReference type="NCBI Taxonomy" id="55194"/>
    <lineage>
        <taxon>Eukaryota</taxon>
        <taxon>Fungi</taxon>
        <taxon>Dikarya</taxon>
        <taxon>Basidiomycota</taxon>
        <taxon>Ustilaginomycotina</taxon>
        <taxon>Malasseziomycetes</taxon>
        <taxon>Malasseziales</taxon>
        <taxon>Malasseziaceae</taxon>
        <taxon>Malassezia</taxon>
    </lineage>
</organism>